<gene>
    <name evidence="1" type="ORF">TRFO_43096</name>
</gene>
<dbReference type="VEuPathDB" id="TrichDB:TRFO_43096"/>
<protein>
    <submittedName>
        <fullName evidence="1">Uncharacterized protein</fullName>
    </submittedName>
</protein>
<dbReference type="Proteomes" id="UP000179807">
    <property type="component" value="Unassembled WGS sequence"/>
</dbReference>
<reference evidence="1" key="1">
    <citation type="submission" date="2016-10" db="EMBL/GenBank/DDBJ databases">
        <authorList>
            <person name="Benchimol M."/>
            <person name="Almeida L.G."/>
            <person name="Vasconcelos A.T."/>
            <person name="Perreira-Neves A."/>
            <person name="Rosa I.A."/>
            <person name="Tasca T."/>
            <person name="Bogo M.R."/>
            <person name="de Souza W."/>
        </authorList>
    </citation>
    <scope>NUCLEOTIDE SEQUENCE [LARGE SCALE GENOMIC DNA]</scope>
    <source>
        <strain evidence="1">K</strain>
    </source>
</reference>
<dbReference type="GeneID" id="94849330"/>
<dbReference type="RefSeq" id="XP_068367473.1">
    <property type="nucleotide sequence ID" value="XM_068514626.1"/>
</dbReference>
<accession>A0A1J4KSS0</accession>
<evidence type="ECO:0000313" key="2">
    <source>
        <dbReference type="Proteomes" id="UP000179807"/>
    </source>
</evidence>
<proteinExistence type="predicted"/>
<keyword evidence="2" id="KW-1185">Reference proteome</keyword>
<comment type="caution">
    <text evidence="1">The sequence shown here is derived from an EMBL/GenBank/DDBJ whole genome shotgun (WGS) entry which is preliminary data.</text>
</comment>
<dbReference type="AlphaFoldDB" id="A0A1J4KSS0"/>
<name>A0A1J4KSS0_9EUKA</name>
<sequence length="77" mass="9581">MDLINFEIVYFYEKSKELILMENNFDDNSPLSIIKRNMINMPQNIFEYHHIDDYEEEEDFEEEFQNVNHNMNQRRTN</sequence>
<dbReference type="EMBL" id="MLAK01000390">
    <property type="protein sequence ID" value="OHT14337.1"/>
    <property type="molecule type" value="Genomic_DNA"/>
</dbReference>
<organism evidence="1 2">
    <name type="scientific">Tritrichomonas foetus</name>
    <dbReference type="NCBI Taxonomy" id="1144522"/>
    <lineage>
        <taxon>Eukaryota</taxon>
        <taxon>Metamonada</taxon>
        <taxon>Parabasalia</taxon>
        <taxon>Tritrichomonadida</taxon>
        <taxon>Tritrichomonadidae</taxon>
        <taxon>Tritrichomonas</taxon>
    </lineage>
</organism>
<evidence type="ECO:0000313" key="1">
    <source>
        <dbReference type="EMBL" id="OHT14337.1"/>
    </source>
</evidence>